<dbReference type="EMBL" id="WJBU01000003">
    <property type="protein sequence ID" value="MRD46453.1"/>
    <property type="molecule type" value="Genomic_DNA"/>
</dbReference>
<evidence type="ECO:0000256" key="1">
    <source>
        <dbReference type="SAM" id="SignalP"/>
    </source>
</evidence>
<reference evidence="2 3" key="1">
    <citation type="submission" date="2019-11" db="EMBL/GenBank/DDBJ databases">
        <title>Caenimonas koreensis gen. nov., sp. nov., isolated from activated sludge.</title>
        <authorList>
            <person name="Seung H.R."/>
        </authorList>
    </citation>
    <scope>NUCLEOTIDE SEQUENCE [LARGE SCALE GENOMIC DNA]</scope>
    <source>
        <strain evidence="2 3">EMB320</strain>
    </source>
</reference>
<proteinExistence type="predicted"/>
<gene>
    <name evidence="2" type="ORF">GHT07_04145</name>
</gene>
<feature type="chain" id="PRO_5032499086" evidence="1">
    <location>
        <begin position="24"/>
        <end position="558"/>
    </location>
</feature>
<dbReference type="PROSITE" id="PS51257">
    <property type="entry name" value="PROKAR_LIPOPROTEIN"/>
    <property type="match status" value="1"/>
</dbReference>
<comment type="caution">
    <text evidence="2">The sequence shown here is derived from an EMBL/GenBank/DDBJ whole genome shotgun (WGS) entry which is preliminary data.</text>
</comment>
<protein>
    <submittedName>
        <fullName evidence="2">DUF1800 family protein</fullName>
    </submittedName>
</protein>
<keyword evidence="3" id="KW-1185">Reference proteome</keyword>
<sequence>MRERSYSLAAPALAAALVAGVLAGCGAGASAPPAASTALPSPSSGQVNNTPAASGMTRFAAARVADQVSFGATPALVDALAQQGLNAWITAQMALPVTQMNPPAYVRDYDTNNQQQASAAYNWPANDLLDKALAGNDQLRQRVTWSLLQFIPVNGKVNPYAMVQYYNLLQRNAFGNYGTFIRELTINPAMAVFLDNASNRPTSDQCPSCAPNENYARELMQLFTLGVVQLNADGSVKRNAQNKPIETYSQEDVEQLAGALTGWRFAPSATPLPSTDWSNAAVPMVPEDWAPLHDRKAKTILGTPFAANRSAPQDLDAVVTLLMAHPNIGPFVSQRLIQNLVTSNPTPAYVGRVAAVFRNNGSGVAGDMKAVIRAILTDVEARRGDVPGADTTRFGKFREPMLWYTGMLRGLGCTKNLVSPQWGPLAANSQRPFNAASVFGFYLPTDRAPGSNLLAPEQKIVNAAEFTSRLGSIGWNIADGAANGAGCQTDALGQAYSQSPRALIDEINTRWFRGAMPPTLRTNLQLLATTQQFGNDANQAALVLTQYALTTPFYGIMK</sequence>
<dbReference type="Proteomes" id="UP000487350">
    <property type="component" value="Unassembled WGS sequence"/>
</dbReference>
<dbReference type="RefSeq" id="WP_153583796.1">
    <property type="nucleotide sequence ID" value="NZ_WJBU01000003.1"/>
</dbReference>
<dbReference type="InterPro" id="IPR014917">
    <property type="entry name" value="DUF1800"/>
</dbReference>
<evidence type="ECO:0000313" key="3">
    <source>
        <dbReference type="Proteomes" id="UP000487350"/>
    </source>
</evidence>
<dbReference type="OrthoDB" id="9772295at2"/>
<accession>A0A844B019</accession>
<keyword evidence="1" id="KW-0732">Signal</keyword>
<dbReference type="Pfam" id="PF08811">
    <property type="entry name" value="DUF1800"/>
    <property type="match status" value="1"/>
</dbReference>
<dbReference type="AlphaFoldDB" id="A0A844B019"/>
<name>A0A844B019_9BURK</name>
<organism evidence="2 3">
    <name type="scientific">Caenimonas koreensis DSM 17982</name>
    <dbReference type="NCBI Taxonomy" id="1121255"/>
    <lineage>
        <taxon>Bacteria</taxon>
        <taxon>Pseudomonadati</taxon>
        <taxon>Pseudomonadota</taxon>
        <taxon>Betaproteobacteria</taxon>
        <taxon>Burkholderiales</taxon>
        <taxon>Comamonadaceae</taxon>
        <taxon>Caenimonas</taxon>
    </lineage>
</organism>
<feature type="signal peptide" evidence="1">
    <location>
        <begin position="1"/>
        <end position="23"/>
    </location>
</feature>
<evidence type="ECO:0000313" key="2">
    <source>
        <dbReference type="EMBL" id="MRD46453.1"/>
    </source>
</evidence>